<keyword evidence="1" id="KW-0472">Membrane</keyword>
<name>A0AAN9I935_CLITE</name>
<evidence type="ECO:0000313" key="2">
    <source>
        <dbReference type="EMBL" id="KAK7270877.1"/>
    </source>
</evidence>
<keyword evidence="3" id="KW-1185">Reference proteome</keyword>
<organism evidence="2 3">
    <name type="scientific">Clitoria ternatea</name>
    <name type="common">Butterfly pea</name>
    <dbReference type="NCBI Taxonomy" id="43366"/>
    <lineage>
        <taxon>Eukaryota</taxon>
        <taxon>Viridiplantae</taxon>
        <taxon>Streptophyta</taxon>
        <taxon>Embryophyta</taxon>
        <taxon>Tracheophyta</taxon>
        <taxon>Spermatophyta</taxon>
        <taxon>Magnoliopsida</taxon>
        <taxon>eudicotyledons</taxon>
        <taxon>Gunneridae</taxon>
        <taxon>Pentapetalae</taxon>
        <taxon>rosids</taxon>
        <taxon>fabids</taxon>
        <taxon>Fabales</taxon>
        <taxon>Fabaceae</taxon>
        <taxon>Papilionoideae</taxon>
        <taxon>50 kb inversion clade</taxon>
        <taxon>NPAAA clade</taxon>
        <taxon>indigoferoid/millettioid clade</taxon>
        <taxon>Phaseoleae</taxon>
        <taxon>Clitoria</taxon>
    </lineage>
</organism>
<comment type="caution">
    <text evidence="2">The sequence shown here is derived from an EMBL/GenBank/DDBJ whole genome shotgun (WGS) entry which is preliminary data.</text>
</comment>
<proteinExistence type="predicted"/>
<keyword evidence="1" id="KW-0812">Transmembrane</keyword>
<evidence type="ECO:0000313" key="3">
    <source>
        <dbReference type="Proteomes" id="UP001359559"/>
    </source>
</evidence>
<feature type="transmembrane region" description="Helical" evidence="1">
    <location>
        <begin position="12"/>
        <end position="32"/>
    </location>
</feature>
<dbReference type="Proteomes" id="UP001359559">
    <property type="component" value="Unassembled WGS sequence"/>
</dbReference>
<sequence>MLSRVESSDQSYTNTHFPFLYSLIPISLFSLSFSFSSFQLFSLFFSAVFVSLFFFNFPFSKSMIASRRRILSHPSIPDLR</sequence>
<feature type="transmembrane region" description="Helical" evidence="1">
    <location>
        <begin position="38"/>
        <end position="59"/>
    </location>
</feature>
<accession>A0AAN9I935</accession>
<keyword evidence="1" id="KW-1133">Transmembrane helix</keyword>
<evidence type="ECO:0000256" key="1">
    <source>
        <dbReference type="SAM" id="Phobius"/>
    </source>
</evidence>
<reference evidence="2 3" key="1">
    <citation type="submission" date="2024-01" db="EMBL/GenBank/DDBJ databases">
        <title>The genomes of 5 underutilized Papilionoideae crops provide insights into root nodulation and disease resistance.</title>
        <authorList>
            <person name="Yuan L."/>
        </authorList>
    </citation>
    <scope>NUCLEOTIDE SEQUENCE [LARGE SCALE GENOMIC DNA]</scope>
    <source>
        <strain evidence="2">LY-2023</strain>
        <tissue evidence="2">Leaf</tissue>
    </source>
</reference>
<gene>
    <name evidence="2" type="ORF">RJT34_26372</name>
</gene>
<protein>
    <submittedName>
        <fullName evidence="2">Uncharacterized protein</fullName>
    </submittedName>
</protein>
<dbReference type="EMBL" id="JAYKXN010000007">
    <property type="protein sequence ID" value="KAK7270877.1"/>
    <property type="molecule type" value="Genomic_DNA"/>
</dbReference>
<dbReference type="AlphaFoldDB" id="A0AAN9I935"/>